<gene>
    <name evidence="8" type="ORF">JBK99_13340</name>
</gene>
<keyword evidence="4" id="KW-0963">Cytoplasm</keyword>
<dbReference type="GO" id="GO:0003677">
    <property type="term" value="F:DNA binding"/>
    <property type="evidence" value="ECO:0007669"/>
    <property type="project" value="UniProtKB-KW"/>
</dbReference>
<dbReference type="Pfam" id="PF05509">
    <property type="entry name" value="TraY"/>
    <property type="match status" value="1"/>
</dbReference>
<comment type="similarity">
    <text evidence="2">Belongs to the TraY family.</text>
</comment>
<comment type="caution">
    <text evidence="8">The sequence shown here is derived from an EMBL/GenBank/DDBJ whole genome shotgun (WGS) entry which is preliminary data.</text>
</comment>
<evidence type="ECO:0000256" key="5">
    <source>
        <dbReference type="ARBA" id="ARBA00022971"/>
    </source>
</evidence>
<accession>A0AAN5TBX4</accession>
<keyword evidence="5" id="KW-0184">Conjugation</keyword>
<evidence type="ECO:0000256" key="4">
    <source>
        <dbReference type="ARBA" id="ARBA00022490"/>
    </source>
</evidence>
<dbReference type="EMBL" id="DACWOD010000011">
    <property type="protein sequence ID" value="HAU2397304.1"/>
    <property type="molecule type" value="Genomic_DNA"/>
</dbReference>
<evidence type="ECO:0000256" key="7">
    <source>
        <dbReference type="SAM" id="MobiDB-lite"/>
    </source>
</evidence>
<sequence>MTLLLSEESNRLLSESSERSSRKKIQEATLRLEDHLAKYRSISELHVAIPKENSIKRCSLSKAEIGEDR</sequence>
<evidence type="ECO:0000313" key="9">
    <source>
        <dbReference type="Proteomes" id="UP000863577"/>
    </source>
</evidence>
<reference evidence="8" key="2">
    <citation type="submission" date="2019-09" db="EMBL/GenBank/DDBJ databases">
        <authorList>
            <consortium name="NCBI Pathogen Detection Project"/>
        </authorList>
    </citation>
    <scope>NUCLEOTIDE SEQUENCE</scope>
    <source>
        <strain evidence="8">CL18-200174</strain>
    </source>
</reference>
<evidence type="ECO:0000256" key="3">
    <source>
        <dbReference type="ARBA" id="ARBA00020541"/>
    </source>
</evidence>
<keyword evidence="6" id="KW-0238">DNA-binding</keyword>
<feature type="compositionally biased region" description="Basic and acidic residues" evidence="7">
    <location>
        <begin position="16"/>
        <end position="25"/>
    </location>
</feature>
<dbReference type="AlphaFoldDB" id="A0AAN5TBX4"/>
<evidence type="ECO:0000313" key="8">
    <source>
        <dbReference type="EMBL" id="HAU2397304.1"/>
    </source>
</evidence>
<comment type="subcellular location">
    <subcellularLocation>
        <location evidence="1">Cytoplasm</location>
    </subcellularLocation>
</comment>
<evidence type="ECO:0000256" key="6">
    <source>
        <dbReference type="ARBA" id="ARBA00023125"/>
    </source>
</evidence>
<feature type="compositionally biased region" description="Low complexity" evidence="7">
    <location>
        <begin position="1"/>
        <end position="15"/>
    </location>
</feature>
<proteinExistence type="inferred from homology"/>
<reference evidence="8" key="1">
    <citation type="journal article" date="2018" name="Genome Biol.">
        <title>SKESA: strategic k-mer extension for scrupulous assemblies.</title>
        <authorList>
            <person name="Souvorov A."/>
            <person name="Agarwala R."/>
            <person name="Lipman D.J."/>
        </authorList>
    </citation>
    <scope>NUCLEOTIDE SEQUENCE</scope>
    <source>
        <strain evidence="8">CL18-200174</strain>
    </source>
</reference>
<evidence type="ECO:0000256" key="1">
    <source>
        <dbReference type="ARBA" id="ARBA00004496"/>
    </source>
</evidence>
<dbReference type="Proteomes" id="UP000863577">
    <property type="component" value="Unassembled WGS sequence"/>
</dbReference>
<evidence type="ECO:0000256" key="2">
    <source>
        <dbReference type="ARBA" id="ARBA00007183"/>
    </source>
</evidence>
<feature type="region of interest" description="Disordered" evidence="7">
    <location>
        <begin position="1"/>
        <end position="25"/>
    </location>
</feature>
<organism evidence="8 9">
    <name type="scientific">Legionella pneumophila</name>
    <dbReference type="NCBI Taxonomy" id="446"/>
    <lineage>
        <taxon>Bacteria</taxon>
        <taxon>Pseudomonadati</taxon>
        <taxon>Pseudomonadota</taxon>
        <taxon>Gammaproteobacteria</taxon>
        <taxon>Legionellales</taxon>
        <taxon>Legionellaceae</taxon>
        <taxon>Legionella</taxon>
    </lineage>
</organism>
<name>A0AAN5TBX4_LEGPN</name>
<dbReference type="InterPro" id="IPR008876">
    <property type="entry name" value="TraY"/>
</dbReference>
<protein>
    <recommendedName>
        <fullName evidence="3">Relaxosome protein TraY</fullName>
    </recommendedName>
</protein>
<dbReference type="GO" id="GO:0005737">
    <property type="term" value="C:cytoplasm"/>
    <property type="evidence" value="ECO:0007669"/>
    <property type="project" value="UniProtKB-SubCell"/>
</dbReference>